<dbReference type="PANTHER" id="PTHR32305:SF11">
    <property type="entry name" value="TYPE VI SECRETION SYSTEM SPIKE PROTEIN VGRG3"/>
    <property type="match status" value="1"/>
</dbReference>
<dbReference type="SUPFAM" id="SSF69255">
    <property type="entry name" value="gp5 N-terminal domain-like"/>
    <property type="match status" value="1"/>
</dbReference>
<dbReference type="SUPFAM" id="SSF69349">
    <property type="entry name" value="Phage fibre proteins"/>
    <property type="match status" value="1"/>
</dbReference>
<proteinExistence type="inferred from homology"/>
<dbReference type="Gene3D" id="2.30.110.50">
    <property type="match status" value="1"/>
</dbReference>
<comment type="similarity">
    <text evidence="1">Belongs to the VgrG protein family.</text>
</comment>
<feature type="domain" description="Gp5/Type VI secretion system Vgr protein OB-fold" evidence="3">
    <location>
        <begin position="398"/>
        <end position="463"/>
    </location>
</feature>
<dbReference type="InterPro" id="IPR037026">
    <property type="entry name" value="Vgr_OB-fold_dom_sf"/>
</dbReference>
<dbReference type="EMBL" id="JARWAO010000004">
    <property type="protein sequence ID" value="MDR5896141.1"/>
    <property type="molecule type" value="Genomic_DNA"/>
</dbReference>
<dbReference type="NCBIfam" id="TIGR03361">
    <property type="entry name" value="VI_Rhs_Vgr"/>
    <property type="match status" value="1"/>
</dbReference>
<name>A0ABU1GVS2_9GAMM</name>
<feature type="compositionally biased region" description="Low complexity" evidence="2">
    <location>
        <begin position="629"/>
        <end position="641"/>
    </location>
</feature>
<feature type="domain" description="Gp5/Type VI secretion system Vgr C-terminal trimerisation" evidence="4">
    <location>
        <begin position="480"/>
        <end position="587"/>
    </location>
</feature>
<comment type="caution">
    <text evidence="5">The sequence shown here is derived from an EMBL/GenBank/DDBJ whole genome shotgun (WGS) entry which is preliminary data.</text>
</comment>
<feature type="region of interest" description="Disordered" evidence="2">
    <location>
        <begin position="622"/>
        <end position="653"/>
    </location>
</feature>
<keyword evidence="6" id="KW-1185">Reference proteome</keyword>
<evidence type="ECO:0000313" key="5">
    <source>
        <dbReference type="EMBL" id="MDR5896141.1"/>
    </source>
</evidence>
<evidence type="ECO:0000259" key="3">
    <source>
        <dbReference type="Pfam" id="PF04717"/>
    </source>
</evidence>
<dbReference type="RefSeq" id="WP_251594542.1">
    <property type="nucleotide sequence ID" value="NZ_JAMLJI010000004.1"/>
</dbReference>
<dbReference type="InterPro" id="IPR054030">
    <property type="entry name" value="Gp5_Vgr_C"/>
</dbReference>
<dbReference type="Gene3D" id="4.10.220.110">
    <property type="match status" value="1"/>
</dbReference>
<dbReference type="NCBIfam" id="TIGR01646">
    <property type="entry name" value="vgr_GE"/>
    <property type="match status" value="1"/>
</dbReference>
<protein>
    <submittedName>
        <fullName evidence="5">Type VI secretion system tip protein TssI/VgrG</fullName>
    </submittedName>
</protein>
<organism evidence="5 6">
    <name type="scientific">Larsenimonas suaedae</name>
    <dbReference type="NCBI Taxonomy" id="1851019"/>
    <lineage>
        <taxon>Bacteria</taxon>
        <taxon>Pseudomonadati</taxon>
        <taxon>Pseudomonadota</taxon>
        <taxon>Gammaproteobacteria</taxon>
        <taxon>Oceanospirillales</taxon>
        <taxon>Halomonadaceae</taxon>
        <taxon>Larsenimonas</taxon>
    </lineage>
</organism>
<dbReference type="Proteomes" id="UP001269375">
    <property type="component" value="Unassembled WGS sequence"/>
</dbReference>
<evidence type="ECO:0000256" key="1">
    <source>
        <dbReference type="ARBA" id="ARBA00005558"/>
    </source>
</evidence>
<sequence length="653" mass="71309">MANQTGLQFSMVLTALSQGEGNGSSDDAAAALSVVRFSGTDALSAPLALDIEFESTDADLDAATVLDTGVQLTVYRDGATVRTFDGIVTLFERGITGARRTRYRVIMRPSMWRLSLTQNSRIFQQNDPRGIITTLLSDAGVTQVRFDVARQLELREYCVQYRETDLHFVERLAAEEGLVYYHDYAMGEAGTSHTLVFTDDLGSLPSLGRFEINVKSGGQGSAPYVYAFNAGQRLATTTVVLKDYTFRKPDYSLQFLAEHDATTHGTFEHFDYPGRFKKDASGTPFTQARLDYLQRDAETATARSSIAALSSGRRLQLDGDEAAGDGSFAVIDVHHDGQQDQATAEDAVGHHQSQGTRYNNTATLVPASRRWAATPITKPLVTGPQIAVVVGEEGEEIDCDEFGRVRVLFPWDRETQASAYLRVAQGWAGPGYGMMALPRIGHEVIVTFLEGDPDQPIITGRTYNAESTPPYALPDHKTRSVVRTKTHQGEGYNELQFEDRQGNEHIYVHTQRNLETVTLNDRTEQINNDATRYVKADRFTSIGADEHHTVKGERREHVQGNTSLTVDGTLHIKAGKAWLTKAGREIHVKAGQNVVIDAGTELTIEAGGSFIKLDPSGVTMSGPTIKLNSGGSAASGSDQAAEAPTAPKKPQQM</sequence>
<dbReference type="Pfam" id="PF05954">
    <property type="entry name" value="Phage_GPD"/>
    <property type="match status" value="1"/>
</dbReference>
<evidence type="ECO:0000256" key="2">
    <source>
        <dbReference type="SAM" id="MobiDB-lite"/>
    </source>
</evidence>
<evidence type="ECO:0000259" key="4">
    <source>
        <dbReference type="Pfam" id="PF22178"/>
    </source>
</evidence>
<dbReference type="InterPro" id="IPR017847">
    <property type="entry name" value="T6SS_RhsGE_Vgr_subset"/>
</dbReference>
<dbReference type="Pfam" id="PF22178">
    <property type="entry name" value="Gp5_trimer_C"/>
    <property type="match status" value="1"/>
</dbReference>
<dbReference type="SUPFAM" id="SSF69279">
    <property type="entry name" value="Phage tail proteins"/>
    <property type="match status" value="2"/>
</dbReference>
<evidence type="ECO:0000313" key="6">
    <source>
        <dbReference type="Proteomes" id="UP001269375"/>
    </source>
</evidence>
<gene>
    <name evidence="5" type="primary">tssI</name>
    <name evidence="5" type="ORF">QC825_08665</name>
</gene>
<dbReference type="InterPro" id="IPR050708">
    <property type="entry name" value="T6SS_VgrG/RHS"/>
</dbReference>
<dbReference type="Gene3D" id="2.40.50.230">
    <property type="entry name" value="Gp5 N-terminal domain"/>
    <property type="match status" value="1"/>
</dbReference>
<dbReference type="InterPro" id="IPR006531">
    <property type="entry name" value="Gp5/Vgr_OB"/>
</dbReference>
<reference evidence="5 6" key="1">
    <citation type="submission" date="2023-04" db="EMBL/GenBank/DDBJ databases">
        <title>A long-awaited taxogenomic arrangement of the family Halomonadaceae.</title>
        <authorList>
            <person name="De La Haba R."/>
            <person name="Chuvochina M."/>
            <person name="Wittouck S."/>
            <person name="Arahal D.R."/>
            <person name="Sanchez-Porro C."/>
            <person name="Hugenholtz P."/>
            <person name="Ventosa A."/>
        </authorList>
    </citation>
    <scope>NUCLEOTIDE SEQUENCE [LARGE SCALE GENOMIC DNA]</scope>
    <source>
        <strain evidence="5 6">DSM 22428</strain>
    </source>
</reference>
<dbReference type="Gene3D" id="3.55.50.10">
    <property type="entry name" value="Baseplate protein-like domains"/>
    <property type="match status" value="1"/>
</dbReference>
<dbReference type="PANTHER" id="PTHR32305">
    <property type="match status" value="1"/>
</dbReference>
<dbReference type="Pfam" id="PF04717">
    <property type="entry name" value="Phage_base_V"/>
    <property type="match status" value="1"/>
</dbReference>
<accession>A0ABU1GVS2</accession>
<dbReference type="InterPro" id="IPR006533">
    <property type="entry name" value="T6SS_Vgr_RhsGE"/>
</dbReference>